<dbReference type="Proteomes" id="UP000249547">
    <property type="component" value="Unassembled WGS sequence"/>
</dbReference>
<protein>
    <submittedName>
        <fullName evidence="2">Uncharacterized protein DUF4843</fullName>
    </submittedName>
</protein>
<dbReference type="RefSeq" id="WP_111597081.1">
    <property type="nucleotide sequence ID" value="NZ_QLLL01000003.1"/>
</dbReference>
<feature type="chain" id="PRO_5016352485" evidence="1">
    <location>
        <begin position="21"/>
        <end position="243"/>
    </location>
</feature>
<keyword evidence="3" id="KW-1185">Reference proteome</keyword>
<dbReference type="PROSITE" id="PS51257">
    <property type="entry name" value="PROKAR_LIPOPROTEIN"/>
    <property type="match status" value="1"/>
</dbReference>
<dbReference type="EMBL" id="QLLL01000003">
    <property type="protein sequence ID" value="RAJ06465.1"/>
    <property type="molecule type" value="Genomic_DNA"/>
</dbReference>
<dbReference type="OrthoDB" id="1094829at2"/>
<dbReference type="AlphaFoldDB" id="A0A327QRE1"/>
<proteinExistence type="predicted"/>
<gene>
    <name evidence="2" type="ORF">LX64_01592</name>
</gene>
<evidence type="ECO:0000256" key="1">
    <source>
        <dbReference type="SAM" id="SignalP"/>
    </source>
</evidence>
<comment type="caution">
    <text evidence="2">The sequence shown here is derived from an EMBL/GenBank/DDBJ whole genome shotgun (WGS) entry which is preliminary data.</text>
</comment>
<keyword evidence="1" id="KW-0732">Signal</keyword>
<organism evidence="2 3">
    <name type="scientific">Chitinophaga skermanii</name>
    <dbReference type="NCBI Taxonomy" id="331697"/>
    <lineage>
        <taxon>Bacteria</taxon>
        <taxon>Pseudomonadati</taxon>
        <taxon>Bacteroidota</taxon>
        <taxon>Chitinophagia</taxon>
        <taxon>Chitinophagales</taxon>
        <taxon>Chitinophagaceae</taxon>
        <taxon>Chitinophaga</taxon>
    </lineage>
</organism>
<accession>A0A327QRE1</accession>
<evidence type="ECO:0000313" key="3">
    <source>
        <dbReference type="Proteomes" id="UP000249547"/>
    </source>
</evidence>
<dbReference type="InterPro" id="IPR032299">
    <property type="entry name" value="DUF4843"/>
</dbReference>
<reference evidence="2 3" key="1">
    <citation type="submission" date="2018-06" db="EMBL/GenBank/DDBJ databases">
        <title>Genomic Encyclopedia of Archaeal and Bacterial Type Strains, Phase II (KMG-II): from individual species to whole genera.</title>
        <authorList>
            <person name="Goeker M."/>
        </authorList>
    </citation>
    <scope>NUCLEOTIDE SEQUENCE [LARGE SCALE GENOMIC DNA]</scope>
    <source>
        <strain evidence="2 3">DSM 23857</strain>
    </source>
</reference>
<feature type="signal peptide" evidence="1">
    <location>
        <begin position="1"/>
        <end position="20"/>
    </location>
</feature>
<evidence type="ECO:0000313" key="2">
    <source>
        <dbReference type="EMBL" id="RAJ06465.1"/>
    </source>
</evidence>
<name>A0A327QRE1_9BACT</name>
<sequence>MKRYFAIWGFAAMLAASLVACKREELATYSASPAVNFSTLTMEYSFLGNASGDYIQEIPVKISGLVSKQERHFDAFVVNDSITTAPAGMYELLGGTVPPNSLVGTFKIKLKNDSTLRKKRIAVKIQLGNTPDFVSGNVETRQAKVQWSDQIVIPAWTYYRYFFTTQASTKAYQLIVQSTGLTTFTAAQYRALTPAGAEAMGVVFGDYVKQWNKDHPNEILKHDDGTLAGQPIVPLYYSRSKFD</sequence>
<dbReference type="Pfam" id="PF16132">
    <property type="entry name" value="DUF4843"/>
    <property type="match status" value="1"/>
</dbReference>